<name>A0A9X2VR29_9PSEU</name>
<organism evidence="7 8">
    <name type="scientific">Umezawaea endophytica</name>
    <dbReference type="NCBI Taxonomy" id="1654476"/>
    <lineage>
        <taxon>Bacteria</taxon>
        <taxon>Bacillati</taxon>
        <taxon>Actinomycetota</taxon>
        <taxon>Actinomycetes</taxon>
        <taxon>Pseudonocardiales</taxon>
        <taxon>Pseudonocardiaceae</taxon>
        <taxon>Umezawaea</taxon>
    </lineage>
</organism>
<dbReference type="PANTHER" id="PTHR43649:SF33">
    <property type="entry name" value="POLYGALACTURONAN_RHAMNOGALACTURONAN-BINDING PROTEIN YTCQ"/>
    <property type="match status" value="1"/>
</dbReference>
<dbReference type="InterPro" id="IPR050490">
    <property type="entry name" value="Bact_solute-bd_prot1"/>
</dbReference>
<reference evidence="7" key="1">
    <citation type="submission" date="2022-08" db="EMBL/GenBank/DDBJ databases">
        <authorList>
            <person name="Tistechok S."/>
            <person name="Samborskyy M."/>
            <person name="Roman I."/>
        </authorList>
    </citation>
    <scope>NUCLEOTIDE SEQUENCE</scope>
    <source>
        <strain evidence="7">DSM 103496</strain>
    </source>
</reference>
<evidence type="ECO:0000256" key="5">
    <source>
        <dbReference type="ARBA" id="ARBA00023288"/>
    </source>
</evidence>
<keyword evidence="3" id="KW-0472">Membrane</keyword>
<gene>
    <name evidence="7" type="ORF">NZH93_27910</name>
</gene>
<dbReference type="Gene3D" id="3.40.190.10">
    <property type="entry name" value="Periplasmic binding protein-like II"/>
    <property type="match status" value="1"/>
</dbReference>
<dbReference type="SUPFAM" id="SSF53850">
    <property type="entry name" value="Periplasmic binding protein-like II"/>
    <property type="match status" value="1"/>
</dbReference>
<evidence type="ECO:0000313" key="7">
    <source>
        <dbReference type="EMBL" id="MCS7480699.1"/>
    </source>
</evidence>
<evidence type="ECO:0000256" key="4">
    <source>
        <dbReference type="ARBA" id="ARBA00023139"/>
    </source>
</evidence>
<keyword evidence="8" id="KW-1185">Reference proteome</keyword>
<evidence type="ECO:0000313" key="8">
    <source>
        <dbReference type="Proteomes" id="UP001141259"/>
    </source>
</evidence>
<dbReference type="PANTHER" id="PTHR43649">
    <property type="entry name" value="ARABINOSE-BINDING PROTEIN-RELATED"/>
    <property type="match status" value="1"/>
</dbReference>
<dbReference type="Proteomes" id="UP001141259">
    <property type="component" value="Unassembled WGS sequence"/>
</dbReference>
<dbReference type="InterPro" id="IPR006059">
    <property type="entry name" value="SBP"/>
</dbReference>
<dbReference type="CDD" id="cd13585">
    <property type="entry name" value="PBP2_TMBP_like"/>
    <property type="match status" value="1"/>
</dbReference>
<evidence type="ECO:0000256" key="6">
    <source>
        <dbReference type="SAM" id="SignalP"/>
    </source>
</evidence>
<keyword evidence="2 6" id="KW-0732">Signal</keyword>
<keyword evidence="5" id="KW-0449">Lipoprotein</keyword>
<sequence>MRIRRAAAVVLSLGLVLAGCSDAGGGAAGGNATITFWDNNGGPGRTPIYEELIKRFEAANPTIKVEYVGVPSASVQQKYDTAIAGGSVPDVGGVTTSYLANLVGQDALEPLDDRVDSGPLKGKLLPSLVETVRQTAPDNKLYSAPSSGNLDVIWFRKDWFEAAGLTPPKTWDELVDRATKLTDVGANRYGYTIRGGAGSVFQLLTETYAYSGVEKFFDGTRSTVDDPANAELLRKVAELYKKATPEADVNNNYTQMVAQFTGGSVAMMHHNLGSYSDVTKALGTDKVGAITLPVGPSGKKTVVPNPTDGFAVFKGSKNTDAAWKFVEFLVSQESNSYWNEKVGQIPANTDVRSEKWIETNQPVKMALNVLEDPATKLVAAPVYLPQYSSITKTDSEPAYQKVLLGQLSAQEFLKGLADKLSEAQKEWEGRK</sequence>
<dbReference type="PROSITE" id="PS51257">
    <property type="entry name" value="PROKAR_LIPOPROTEIN"/>
    <property type="match status" value="1"/>
</dbReference>
<accession>A0A9X2VR29</accession>
<keyword evidence="4" id="KW-0564">Palmitate</keyword>
<feature type="signal peptide" evidence="6">
    <location>
        <begin position="1"/>
        <end position="23"/>
    </location>
</feature>
<comment type="caution">
    <text evidence="7">The sequence shown here is derived from an EMBL/GenBank/DDBJ whole genome shotgun (WGS) entry which is preliminary data.</text>
</comment>
<evidence type="ECO:0000256" key="2">
    <source>
        <dbReference type="ARBA" id="ARBA00022729"/>
    </source>
</evidence>
<dbReference type="RefSeq" id="WP_259626185.1">
    <property type="nucleotide sequence ID" value="NZ_JANYMP010000014.1"/>
</dbReference>
<protein>
    <submittedName>
        <fullName evidence="7">Sugar ABC transporter substrate-binding protein</fullName>
    </submittedName>
</protein>
<proteinExistence type="predicted"/>
<dbReference type="AlphaFoldDB" id="A0A9X2VR29"/>
<keyword evidence="1" id="KW-1003">Cell membrane</keyword>
<evidence type="ECO:0000256" key="1">
    <source>
        <dbReference type="ARBA" id="ARBA00022475"/>
    </source>
</evidence>
<evidence type="ECO:0000256" key="3">
    <source>
        <dbReference type="ARBA" id="ARBA00023136"/>
    </source>
</evidence>
<dbReference type="Pfam" id="PF01547">
    <property type="entry name" value="SBP_bac_1"/>
    <property type="match status" value="1"/>
</dbReference>
<dbReference type="EMBL" id="JANYMP010000014">
    <property type="protein sequence ID" value="MCS7480699.1"/>
    <property type="molecule type" value="Genomic_DNA"/>
</dbReference>
<feature type="chain" id="PRO_5040929705" evidence="6">
    <location>
        <begin position="24"/>
        <end position="431"/>
    </location>
</feature>